<evidence type="ECO:0000313" key="2">
    <source>
        <dbReference type="Ensembl" id="ENSPSNP00000022776.1"/>
    </source>
</evidence>
<reference evidence="2" key="2">
    <citation type="submission" date="2025-08" db="UniProtKB">
        <authorList>
            <consortium name="Ensembl"/>
        </authorList>
    </citation>
    <scope>IDENTIFICATION</scope>
</reference>
<dbReference type="Proteomes" id="UP000694554">
    <property type="component" value="Chromosome 6"/>
</dbReference>
<proteinExistence type="predicted"/>
<dbReference type="Ensembl" id="ENSPSNT00000025607.1">
    <property type="protein sequence ID" value="ENSPSNP00000022776.1"/>
    <property type="gene ID" value="ENSPSNG00000016491.1"/>
</dbReference>
<reference evidence="2" key="3">
    <citation type="submission" date="2025-09" db="UniProtKB">
        <authorList>
            <consortium name="Ensembl"/>
        </authorList>
    </citation>
    <scope>IDENTIFICATION</scope>
</reference>
<dbReference type="InterPro" id="IPR039689">
    <property type="entry name" value="CD72"/>
</dbReference>
<evidence type="ECO:0000313" key="3">
    <source>
        <dbReference type="Proteomes" id="UP000694554"/>
    </source>
</evidence>
<feature type="compositionally biased region" description="Polar residues" evidence="1">
    <location>
        <begin position="66"/>
        <end position="76"/>
    </location>
</feature>
<dbReference type="AlphaFoldDB" id="A0A8C9CU61"/>
<name>A0A8C9CU61_PHOSS</name>
<feature type="compositionally biased region" description="Low complexity" evidence="1">
    <location>
        <begin position="51"/>
        <end position="60"/>
    </location>
</feature>
<accession>A0A8C9CU61</accession>
<keyword evidence="3" id="KW-1185">Reference proteome</keyword>
<evidence type="ECO:0000256" key="1">
    <source>
        <dbReference type="SAM" id="MobiDB-lite"/>
    </source>
</evidence>
<dbReference type="GO" id="GO:0005886">
    <property type="term" value="C:plasma membrane"/>
    <property type="evidence" value="ECO:0007669"/>
    <property type="project" value="InterPro"/>
</dbReference>
<dbReference type="GeneTree" id="ENSGT00390000003668"/>
<gene>
    <name evidence="2" type="primary">CD72</name>
</gene>
<organism evidence="2 3">
    <name type="scientific">Phocoena sinus</name>
    <name type="common">Vaquita</name>
    <dbReference type="NCBI Taxonomy" id="42100"/>
    <lineage>
        <taxon>Eukaryota</taxon>
        <taxon>Metazoa</taxon>
        <taxon>Chordata</taxon>
        <taxon>Craniata</taxon>
        <taxon>Vertebrata</taxon>
        <taxon>Euteleostomi</taxon>
        <taxon>Mammalia</taxon>
        <taxon>Eutheria</taxon>
        <taxon>Laurasiatheria</taxon>
        <taxon>Artiodactyla</taxon>
        <taxon>Whippomorpha</taxon>
        <taxon>Cetacea</taxon>
        <taxon>Odontoceti</taxon>
        <taxon>Phocoenidae</taxon>
        <taxon>Phocoena</taxon>
    </lineage>
</organism>
<sequence>MAEAITYADLRFVKAPLKKSISSRLGQDPEADEDGELTYENVQVPPGPGGPSSLASAGLGDKAGVQSEQPTAAWSRVTSPAAGRILACKWASAGWSRSQVLAPVPAGGGAGPRGVQVWPTD</sequence>
<reference evidence="2" key="1">
    <citation type="submission" date="2019-08" db="EMBL/GenBank/DDBJ databases">
        <title>Phocoena sinus (Vaquita) genome, mPhoSin1, primary haplotype.</title>
        <authorList>
            <person name="Morin P."/>
            <person name="Mountcastle J."/>
            <person name="Fungtammasan C."/>
            <person name="Rhie A."/>
            <person name="Rojas-Bracho L."/>
            <person name="Smith C.R."/>
            <person name="Taylor B.L."/>
            <person name="Gulland F.M.D."/>
            <person name="Musser W."/>
            <person name="Houck M."/>
            <person name="Haase B."/>
            <person name="Paez S."/>
            <person name="Howe K."/>
            <person name="Torrance J."/>
            <person name="Formenti G."/>
            <person name="Phillippy A."/>
            <person name="Ryder O."/>
            <person name="Jarvis E.D."/>
            <person name="Fedrigo O."/>
        </authorList>
    </citation>
    <scope>NUCLEOTIDE SEQUENCE [LARGE SCALE GENOMIC DNA]</scope>
</reference>
<dbReference type="PANTHER" id="PTHR15028:SF6">
    <property type="entry name" value="B-CELL DIFFERENTIATION ANTIGEN CD72"/>
    <property type="match status" value="1"/>
</dbReference>
<dbReference type="PANTHER" id="PTHR15028">
    <property type="entry name" value="CD72-RELATED"/>
    <property type="match status" value="1"/>
</dbReference>
<feature type="region of interest" description="Disordered" evidence="1">
    <location>
        <begin position="102"/>
        <end position="121"/>
    </location>
</feature>
<feature type="region of interest" description="Disordered" evidence="1">
    <location>
        <begin position="20"/>
        <end position="76"/>
    </location>
</feature>
<protein>
    <submittedName>
        <fullName evidence="2">CD72 molecule</fullName>
    </submittedName>
</protein>
<dbReference type="GO" id="GO:0004888">
    <property type="term" value="F:transmembrane signaling receptor activity"/>
    <property type="evidence" value="ECO:0007669"/>
    <property type="project" value="InterPro"/>
</dbReference>